<protein>
    <submittedName>
        <fullName evidence="2">Uncharacterized protein</fullName>
    </submittedName>
</protein>
<keyword evidence="3" id="KW-1185">Reference proteome</keyword>
<reference evidence="2 3" key="1">
    <citation type="submission" date="2016-12" db="EMBL/GenBank/DDBJ databases">
        <title>The new phylogeny of genus Mycobacterium.</title>
        <authorList>
            <person name="Tortoli E."/>
            <person name="Trovato A."/>
            <person name="Cirillo D.M."/>
        </authorList>
    </citation>
    <scope>NUCLEOTIDE SEQUENCE [LARGE SCALE GENOMIC DNA]</scope>
    <source>
        <strain evidence="2 3">DSM 45130</strain>
    </source>
</reference>
<dbReference type="AlphaFoldDB" id="A0A1X0D8C1"/>
<accession>A0A1X0D8C1</accession>
<feature type="region of interest" description="Disordered" evidence="1">
    <location>
        <begin position="136"/>
        <end position="160"/>
    </location>
</feature>
<evidence type="ECO:0000256" key="1">
    <source>
        <dbReference type="SAM" id="MobiDB-lite"/>
    </source>
</evidence>
<dbReference type="STRING" id="444597.BST26_14135"/>
<name>A0A1X0D8C1_9MYCO</name>
<dbReference type="Proteomes" id="UP000192801">
    <property type="component" value="Unassembled WGS sequence"/>
</dbReference>
<dbReference type="EMBL" id="MVHS01000035">
    <property type="protein sequence ID" value="ORA68607.1"/>
    <property type="molecule type" value="Genomic_DNA"/>
</dbReference>
<comment type="caution">
    <text evidence="2">The sequence shown here is derived from an EMBL/GenBank/DDBJ whole genome shotgun (WGS) entry which is preliminary data.</text>
</comment>
<gene>
    <name evidence="2" type="ORF">BST26_14135</name>
</gene>
<proteinExistence type="predicted"/>
<evidence type="ECO:0000313" key="2">
    <source>
        <dbReference type="EMBL" id="ORA68607.1"/>
    </source>
</evidence>
<sequence>MSYRLDVIGADVADVVTGTGGWIFDRSMDGWTVTVLCRTDPTDSDARALHILGAQAERITAGLAGRRPDAVAVSAAVLREVPAIREQLLGLQATGSVAITVWGGDGPGTPPWQGSHRLSAAARAFKAQALLAAAGGRGPAGADEPYRRGIAQRADVENAG</sequence>
<organism evidence="2 3">
    <name type="scientific">Mycolicibacterium insubricum</name>
    <dbReference type="NCBI Taxonomy" id="444597"/>
    <lineage>
        <taxon>Bacteria</taxon>
        <taxon>Bacillati</taxon>
        <taxon>Actinomycetota</taxon>
        <taxon>Actinomycetes</taxon>
        <taxon>Mycobacteriales</taxon>
        <taxon>Mycobacteriaceae</taxon>
        <taxon>Mycolicibacterium</taxon>
    </lineage>
</organism>
<evidence type="ECO:0000313" key="3">
    <source>
        <dbReference type="Proteomes" id="UP000192801"/>
    </source>
</evidence>